<feature type="region of interest" description="Disordered" evidence="11">
    <location>
        <begin position="111"/>
        <end position="133"/>
    </location>
</feature>
<dbReference type="InterPro" id="IPR048631">
    <property type="entry name" value="SecD_1st"/>
</dbReference>
<evidence type="ECO:0000256" key="9">
    <source>
        <dbReference type="HAMAP-Rule" id="MF_01463"/>
    </source>
</evidence>
<evidence type="ECO:0000259" key="12">
    <source>
        <dbReference type="Pfam" id="PF02355"/>
    </source>
</evidence>
<evidence type="ECO:0000256" key="10">
    <source>
        <dbReference type="HAMAP-Rule" id="MF_01464"/>
    </source>
</evidence>
<feature type="compositionally biased region" description="Basic and acidic residues" evidence="11">
    <location>
        <begin position="749"/>
        <end position="760"/>
    </location>
</feature>
<dbReference type="InterPro" id="IPR048634">
    <property type="entry name" value="SecD_SecF_C"/>
</dbReference>
<dbReference type="InterPro" id="IPR055344">
    <property type="entry name" value="SecD_SecF_C_bact"/>
</dbReference>
<reference evidence="15 16" key="1">
    <citation type="journal article" date="2019" name="Int. J. Syst. Evol. Microbiol.">
        <title>The Global Catalogue of Microorganisms (GCM) 10K type strain sequencing project: providing services to taxonomists for standard genome sequencing and annotation.</title>
        <authorList>
            <consortium name="The Broad Institute Genomics Platform"/>
            <consortium name="The Broad Institute Genome Sequencing Center for Infectious Disease"/>
            <person name="Wu L."/>
            <person name="Ma J."/>
        </authorList>
    </citation>
    <scope>NUCLEOTIDE SEQUENCE [LARGE SCALE GENOMIC DNA]</scope>
    <source>
        <strain evidence="15 16">JCM 6922</strain>
    </source>
</reference>
<dbReference type="Pfam" id="PF02355">
    <property type="entry name" value="SecD_SecF_C"/>
    <property type="match status" value="2"/>
</dbReference>
<evidence type="ECO:0000259" key="13">
    <source>
        <dbReference type="Pfam" id="PF21760"/>
    </source>
</evidence>
<name>A0ABN3J9Y4_9ACTN</name>
<dbReference type="EMBL" id="BAAATK010000004">
    <property type="protein sequence ID" value="GAA2424300.1"/>
    <property type="molecule type" value="Genomic_DNA"/>
</dbReference>
<comment type="subcellular location">
    <subcellularLocation>
        <location evidence="1 9">Cell membrane</location>
        <topology evidence="1 9">Multi-pass membrane protein</topology>
    </subcellularLocation>
</comment>
<dbReference type="NCBIfam" id="TIGR00916">
    <property type="entry name" value="2A0604s01"/>
    <property type="match status" value="2"/>
</dbReference>
<feature type="transmembrane region" description="Helical" evidence="9">
    <location>
        <begin position="297"/>
        <end position="318"/>
    </location>
</feature>
<dbReference type="Proteomes" id="UP001500460">
    <property type="component" value="Unassembled WGS sequence"/>
</dbReference>
<sequence length="782" mass="81249">MKRPARVRALFALAVIALSLYIAATVPVRLGLDLRGGTQIVLETRSTPTAEADKEATGRTLEVLRGRIDALGVSEPTIVPSGDNRIIVELPGVQDPRKAADVLGRTAQLSVHPVLGPGSGRPKGKDERLLPDESGERLRLGAASLTGRDVEGAEARFDPQSGAGWHVTVDFEDDEGWARLTGEAACHPAGDPQRRVAIVLDDKIISSPQVDPSVSCGAGITGGSTQITGSFSSDEARELALLIHGGALPVPVETVEQRTVGPTLGAEAVAASTWAAVVGTALTAVFIVVVYRLMGILAVLALACYGLISYAALAALGATLTLPGLAGFVLTIGMAVDANVLVFERAREEYAARRRPSGRSALTAGFKGAFSAIADSNITTLIAAVLLFLFASGPVRGFGVTLGIGVLASMISTLLITRVLAEYAVARRWVHRRPRSTGIASTGRVRDLLTRRDPQLMRRPRRWLAVSAGVLVLTASGVAVRGLDFGVEFTGGRLIEYSTARPVDPDRARAALADAGFPQAVVQSSGDDGLTVRTEKLGNAEAAEVAEVVGGLGGGAEKVRDELIGPSLGDELRRNALIALGLALGAQLLYLAVRFRWTFGTAAVGALAHDVVILIGIFAWLGKPVDGVFLAALLTVIGYSVNDSVVVFDRIRELRSRHRGAPPAQVANRAILQTFPRTVNTGIGAAFVLTALAVLGGSSLTDFALALLIGLAVGTYSSVFTAAPLAIELDGRGAAPRGTKPAAPPAAASRDRRGSRHEPAEEGAGPAPAGRPTGGARPGSRP</sequence>
<dbReference type="Gene3D" id="1.20.1640.10">
    <property type="entry name" value="Multidrug efflux transporter AcrB transmembrane domain"/>
    <property type="match status" value="2"/>
</dbReference>
<keyword evidence="3 9" id="KW-1003">Cell membrane</keyword>
<protein>
    <recommendedName>
        <fullName evidence="9 10">Multifunctional fusion protein</fullName>
    </recommendedName>
    <domain>
        <recommendedName>
            <fullName evidence="9">Protein translocase subunit SecD</fullName>
        </recommendedName>
    </domain>
    <domain>
        <recommendedName>
            <fullName evidence="10">Protein-export membrane protein SecF</fullName>
        </recommendedName>
    </domain>
</protein>
<comment type="subunit">
    <text evidence="9">Forms a complex with SecF. Part of the essential Sec protein translocation apparatus which comprises SecA, SecYEG and auxiliary proteins SecDF. Other proteins may also be involved.</text>
</comment>
<dbReference type="PRINTS" id="PR01755">
    <property type="entry name" value="SECFTRNLCASE"/>
</dbReference>
<evidence type="ECO:0000313" key="16">
    <source>
        <dbReference type="Proteomes" id="UP001500460"/>
    </source>
</evidence>
<organism evidence="15 16">
    <name type="scientific">Streptomyces glaucus</name>
    <dbReference type="NCBI Taxonomy" id="284029"/>
    <lineage>
        <taxon>Bacteria</taxon>
        <taxon>Bacillati</taxon>
        <taxon>Actinomycetota</taxon>
        <taxon>Actinomycetes</taxon>
        <taxon>Kitasatosporales</taxon>
        <taxon>Streptomycetaceae</taxon>
        <taxon>Streptomyces</taxon>
    </lineage>
</organism>
<keyword evidence="6 9" id="KW-1133">Transmembrane helix</keyword>
<dbReference type="SUPFAM" id="SSF82866">
    <property type="entry name" value="Multidrug efflux transporter AcrB transmembrane domain"/>
    <property type="match status" value="2"/>
</dbReference>
<dbReference type="InterPro" id="IPR022813">
    <property type="entry name" value="SecD/SecF_arch_bac"/>
</dbReference>
<comment type="function">
    <text evidence="9">Part of the Sec protein translocase complex. Interacts with the SecYEG preprotein conducting channel. SecDF uses the proton motive force (PMF) to complete protein translocation after the ATP-dependent function of SecA.</text>
</comment>
<dbReference type="Pfam" id="PF21760">
    <property type="entry name" value="SecD_1st"/>
    <property type="match status" value="1"/>
</dbReference>
<evidence type="ECO:0000256" key="8">
    <source>
        <dbReference type="ARBA" id="ARBA00023136"/>
    </source>
</evidence>
<proteinExistence type="inferred from homology"/>
<dbReference type="Pfam" id="PF22599">
    <property type="entry name" value="SecDF_P1_head"/>
    <property type="match status" value="1"/>
</dbReference>
<feature type="compositionally biased region" description="Basic and acidic residues" evidence="11">
    <location>
        <begin position="123"/>
        <end position="133"/>
    </location>
</feature>
<dbReference type="InterPro" id="IPR022645">
    <property type="entry name" value="SecD/SecF_bac"/>
</dbReference>
<feature type="compositionally biased region" description="Low complexity" evidence="11">
    <location>
        <begin position="762"/>
        <end position="771"/>
    </location>
</feature>
<evidence type="ECO:0000256" key="1">
    <source>
        <dbReference type="ARBA" id="ARBA00004651"/>
    </source>
</evidence>
<dbReference type="Gene3D" id="3.30.1360.200">
    <property type="match status" value="1"/>
</dbReference>
<feature type="transmembrane region" description="Helical" evidence="9">
    <location>
        <begin position="364"/>
        <end position="390"/>
    </location>
</feature>
<dbReference type="HAMAP" id="MF_01464_B">
    <property type="entry name" value="SecF_B"/>
    <property type="match status" value="1"/>
</dbReference>
<comment type="subunit">
    <text evidence="10">Forms a complex with SecD. Part of the essential Sec protein translocation apparatus which comprises SecA, SecYEG and auxiliary proteins SecDF. Other proteins may also be involved.</text>
</comment>
<keyword evidence="5 9" id="KW-0653">Protein transport</keyword>
<dbReference type="PANTHER" id="PTHR30081:SF1">
    <property type="entry name" value="PROTEIN TRANSLOCASE SUBUNIT SECD"/>
    <property type="match status" value="1"/>
</dbReference>
<feature type="transmembrane region" description="Helical" evidence="9">
    <location>
        <begin position="402"/>
        <end position="425"/>
    </location>
</feature>
<dbReference type="NCBIfam" id="TIGR01129">
    <property type="entry name" value="secD"/>
    <property type="match status" value="1"/>
</dbReference>
<dbReference type="RefSeq" id="WP_344599982.1">
    <property type="nucleotide sequence ID" value="NZ_BAAATK010000004.1"/>
</dbReference>
<feature type="domain" description="Protein export membrane protein SecD/SecF C-terminal" evidence="12">
    <location>
        <begin position="253"/>
        <end position="421"/>
    </location>
</feature>
<dbReference type="Pfam" id="PF07549">
    <property type="entry name" value="Sec_GG"/>
    <property type="match status" value="2"/>
</dbReference>
<feature type="region of interest" description="Disordered" evidence="11">
    <location>
        <begin position="732"/>
        <end position="782"/>
    </location>
</feature>
<evidence type="ECO:0000256" key="5">
    <source>
        <dbReference type="ARBA" id="ARBA00022927"/>
    </source>
</evidence>
<evidence type="ECO:0000256" key="7">
    <source>
        <dbReference type="ARBA" id="ARBA00023010"/>
    </source>
</evidence>
<feature type="transmembrane region" description="Helical" evidence="9">
    <location>
        <begin position="627"/>
        <end position="648"/>
    </location>
</feature>
<dbReference type="InterPro" id="IPR054384">
    <property type="entry name" value="SecDF_P1_head"/>
</dbReference>
<evidence type="ECO:0000256" key="3">
    <source>
        <dbReference type="ARBA" id="ARBA00022475"/>
    </source>
</evidence>
<feature type="transmembrane region" description="Helical" evidence="9">
    <location>
        <begin position="703"/>
        <end position="727"/>
    </location>
</feature>
<feature type="domain" description="Protein export membrane protein SecD/SecF C-terminal" evidence="12">
    <location>
        <begin position="553"/>
        <end position="729"/>
    </location>
</feature>
<comment type="caution">
    <text evidence="9">Lacks conserved residue(s) required for the propagation of feature annotation.</text>
</comment>
<dbReference type="HAMAP" id="MF_01463_B">
    <property type="entry name" value="SecD_B"/>
    <property type="match status" value="1"/>
</dbReference>
<feature type="domain" description="Protein translocase subunit SecDF P1" evidence="13">
    <location>
        <begin position="59"/>
        <end position="114"/>
    </location>
</feature>
<dbReference type="InterPro" id="IPR005665">
    <property type="entry name" value="SecF_bac"/>
</dbReference>
<keyword evidence="16" id="KW-1185">Reference proteome</keyword>
<dbReference type="InterPro" id="IPR022646">
    <property type="entry name" value="SecD/SecF_CS"/>
</dbReference>
<accession>A0ABN3J9Y4</accession>
<feature type="transmembrane region" description="Helical" evidence="9">
    <location>
        <begin position="463"/>
        <end position="483"/>
    </location>
</feature>
<keyword evidence="4 9" id="KW-0812">Transmembrane</keyword>
<comment type="similarity">
    <text evidence="10">Belongs to the SecD/SecF family. SecF subfamily.</text>
</comment>
<dbReference type="Gene3D" id="3.30.70.3400">
    <property type="match status" value="1"/>
</dbReference>
<evidence type="ECO:0000256" key="6">
    <source>
        <dbReference type="ARBA" id="ARBA00022989"/>
    </source>
</evidence>
<dbReference type="InterPro" id="IPR005791">
    <property type="entry name" value="SecD"/>
</dbReference>
<comment type="similarity">
    <text evidence="9">Belongs to the SecD/SecF family. SecD subfamily.</text>
</comment>
<feature type="transmembrane region" description="Helical" evidence="9">
    <location>
        <begin position="600"/>
        <end position="621"/>
    </location>
</feature>
<gene>
    <name evidence="15" type="primary">secD_1</name>
    <name evidence="9" type="synonym">secD</name>
    <name evidence="10" type="synonym">secF</name>
    <name evidence="15" type="ORF">GCM10010421_08430</name>
</gene>
<dbReference type="PANTHER" id="PTHR30081">
    <property type="entry name" value="PROTEIN-EXPORT MEMBRANE PROTEIN SEC"/>
    <property type="match status" value="1"/>
</dbReference>
<feature type="transmembrane region" description="Helical" evidence="9">
    <location>
        <begin position="268"/>
        <end position="290"/>
    </location>
</feature>
<dbReference type="NCBIfam" id="TIGR00966">
    <property type="entry name" value="transloc_SecF"/>
    <property type="match status" value="1"/>
</dbReference>
<feature type="transmembrane region" description="Helical" evidence="9">
    <location>
        <begin position="576"/>
        <end position="593"/>
    </location>
</feature>
<dbReference type="NCBIfam" id="NF009583">
    <property type="entry name" value="PRK13024.1-3"/>
    <property type="match status" value="1"/>
</dbReference>
<keyword evidence="8 9" id="KW-0472">Membrane</keyword>
<evidence type="ECO:0000256" key="4">
    <source>
        <dbReference type="ARBA" id="ARBA00022692"/>
    </source>
</evidence>
<feature type="compositionally biased region" description="Gly residues" evidence="11">
    <location>
        <begin position="772"/>
        <end position="782"/>
    </location>
</feature>
<feature type="domain" description="SecDF P1 head subdomain" evidence="14">
    <location>
        <begin position="134"/>
        <end position="250"/>
    </location>
</feature>
<keyword evidence="7 9" id="KW-0811">Translocation</keyword>
<keyword evidence="2 9" id="KW-0813">Transport</keyword>
<evidence type="ECO:0000313" key="15">
    <source>
        <dbReference type="EMBL" id="GAA2424300.1"/>
    </source>
</evidence>
<feature type="transmembrane region" description="Helical" evidence="9">
    <location>
        <begin position="679"/>
        <end position="697"/>
    </location>
</feature>
<evidence type="ECO:0000256" key="11">
    <source>
        <dbReference type="SAM" id="MobiDB-lite"/>
    </source>
</evidence>
<evidence type="ECO:0000256" key="2">
    <source>
        <dbReference type="ARBA" id="ARBA00022448"/>
    </source>
</evidence>
<feature type="transmembrane region" description="Helical" evidence="9">
    <location>
        <begin position="324"/>
        <end position="343"/>
    </location>
</feature>
<comment type="caution">
    <text evidence="15">The sequence shown here is derived from an EMBL/GenBank/DDBJ whole genome shotgun (WGS) entry which is preliminary data.</text>
</comment>
<feature type="compositionally biased region" description="Low complexity" evidence="11">
    <location>
        <begin position="732"/>
        <end position="748"/>
    </location>
</feature>
<evidence type="ECO:0000259" key="14">
    <source>
        <dbReference type="Pfam" id="PF22599"/>
    </source>
</evidence>